<gene>
    <name evidence="1" type="ORF">ACFO5T_12540</name>
</gene>
<reference evidence="2" key="1">
    <citation type="journal article" date="2019" name="Int. J. Syst. Evol. Microbiol.">
        <title>The Global Catalogue of Microorganisms (GCM) 10K type strain sequencing project: providing services to taxonomists for standard genome sequencing and annotation.</title>
        <authorList>
            <consortium name="The Broad Institute Genomics Platform"/>
            <consortium name="The Broad Institute Genome Sequencing Center for Infectious Disease"/>
            <person name="Wu L."/>
            <person name="Ma J."/>
        </authorList>
    </citation>
    <scope>NUCLEOTIDE SEQUENCE [LARGE SCALE GENOMIC DNA]</scope>
    <source>
        <strain evidence="2">CGMCC 4.7427</strain>
    </source>
</reference>
<organism evidence="1 2">
    <name type="scientific">Dokdonia genika</name>
    <dbReference type="NCBI Taxonomy" id="308113"/>
    <lineage>
        <taxon>Bacteria</taxon>
        <taxon>Pseudomonadati</taxon>
        <taxon>Bacteroidota</taxon>
        <taxon>Flavobacteriia</taxon>
        <taxon>Flavobacteriales</taxon>
        <taxon>Flavobacteriaceae</taxon>
        <taxon>Dokdonia</taxon>
    </lineage>
</organism>
<accession>A0ABV9LAS0</accession>
<protein>
    <submittedName>
        <fullName evidence="1">DUF6642 family protein</fullName>
    </submittedName>
</protein>
<comment type="caution">
    <text evidence="1">The sequence shown here is derived from an EMBL/GenBank/DDBJ whole genome shotgun (WGS) entry which is preliminary data.</text>
</comment>
<dbReference type="RefSeq" id="WP_380034904.1">
    <property type="nucleotide sequence ID" value="NZ_JBHSHB010000024.1"/>
</dbReference>
<dbReference type="InterPro" id="IPR046584">
    <property type="entry name" value="DUF6642"/>
</dbReference>
<dbReference type="Proteomes" id="UP001595878">
    <property type="component" value="Unassembled WGS sequence"/>
</dbReference>
<evidence type="ECO:0000313" key="1">
    <source>
        <dbReference type="EMBL" id="MFC4691259.1"/>
    </source>
</evidence>
<dbReference type="EMBL" id="JBHSHB010000024">
    <property type="protein sequence ID" value="MFC4691259.1"/>
    <property type="molecule type" value="Genomic_DNA"/>
</dbReference>
<dbReference type="Pfam" id="PF20347">
    <property type="entry name" value="DUF6642"/>
    <property type="match status" value="1"/>
</dbReference>
<proteinExistence type="predicted"/>
<keyword evidence="2" id="KW-1185">Reference proteome</keyword>
<name>A0ABV9LAS0_9FLAO</name>
<evidence type="ECO:0000313" key="2">
    <source>
        <dbReference type="Proteomes" id="UP001595878"/>
    </source>
</evidence>
<sequence length="184" mass="21445">MSVFNNVLAIEGEWYDNLKRKETIKSTLSLLEEVCDLKYIYRQVNTSDGLLNYLKESRKNSYQKYDIIFLAFHGTRKDIEIATGEYLTLEDLGIACEGYFEDKYVHFSSCDLGNNKSELDVFRIITGAKAVSAYSASVDFFDSSIFDLLLMQKLRHYKRLGSLENHLKEKYNYLYNRLGFVMVQ</sequence>